<keyword evidence="5" id="KW-1185">Reference proteome</keyword>
<dbReference type="AlphaFoldDB" id="Q7M9B5"/>
<evidence type="ECO:0000256" key="2">
    <source>
        <dbReference type="ARBA" id="ARBA00023033"/>
    </source>
</evidence>
<dbReference type="STRING" id="273121.WS1044"/>
<evidence type="ECO:0000313" key="4">
    <source>
        <dbReference type="EMBL" id="CAE10144.1"/>
    </source>
</evidence>
<name>Q7M9B5_WOLSU</name>
<dbReference type="InterPro" id="IPR036661">
    <property type="entry name" value="Luciferase-like_sf"/>
</dbReference>
<protein>
    <submittedName>
        <fullName evidence="4">LUCIFERASE-ALPHA SUBUNIT</fullName>
    </submittedName>
</protein>
<evidence type="ECO:0000256" key="1">
    <source>
        <dbReference type="ARBA" id="ARBA00023002"/>
    </source>
</evidence>
<gene>
    <name evidence="4" type="ordered locus">WS1044</name>
</gene>
<keyword evidence="2" id="KW-0503">Monooxygenase</keyword>
<dbReference type="InterPro" id="IPR050766">
    <property type="entry name" value="Bact_Lucif_Oxidored"/>
</dbReference>
<sequence length="334" mass="37943">MRSGIFCLFENWNQDHQESLKEQIEFIQYAEKLGFDEAWLTEHHFNNFSLCPSPIALLSYALASTSKISIGSAAILLAHYHPIKMAESIATLELLSQGRFLFGIAKGAFPIFDISMGANPDKNRTLMLEANRIIQKLLYEEEVYFQGEFFEINNVSIRPKPQRLIPTYIASESIESIIEAAKEGYGILAGMGASLEKLHFIEENFRTNALEETPFTLALTRAFFVAESHEEAMEEARMAIDIFIQCMNAAKENNPTFVQIIQDTTYERLRSELFDQNAILDQAIIGTPKECIEKIRTLKENLPLSSLILKPATASYKKAKEALRIYKEEIEPLL</sequence>
<dbReference type="KEGG" id="wsu:WS1044"/>
<dbReference type="PANTHER" id="PTHR30137:SF8">
    <property type="entry name" value="BLR5498 PROTEIN"/>
    <property type="match status" value="1"/>
</dbReference>
<reference evidence="4 5" key="1">
    <citation type="journal article" date="2003" name="Proc. Natl. Acad. Sci. U.S.A.">
        <title>Complete genome sequence and analysis of Wolinella succinogenes.</title>
        <authorList>
            <person name="Baar C."/>
            <person name="Eppinger M."/>
            <person name="Raddatz G."/>
            <person name="Simon JM."/>
            <person name="Lanz C."/>
            <person name="Klimmek O."/>
            <person name="Nandakumar R."/>
            <person name="Gross R."/>
            <person name="Rosinus A."/>
            <person name="Keller H."/>
            <person name="Jagtap P."/>
            <person name="Linke B."/>
            <person name="Meyer F."/>
            <person name="Lederer H."/>
            <person name="Schuster S.C."/>
        </authorList>
    </citation>
    <scope>NUCLEOTIDE SEQUENCE [LARGE SCALE GENOMIC DNA]</scope>
    <source>
        <strain evidence="5">ATCC 29543 / DSM 1740 / CCUG 13145 / JCM 31913 / LMG 7466 / NCTC 11488 / FDC 602W</strain>
    </source>
</reference>
<dbReference type="Gene3D" id="3.20.20.30">
    <property type="entry name" value="Luciferase-like domain"/>
    <property type="match status" value="1"/>
</dbReference>
<evidence type="ECO:0000259" key="3">
    <source>
        <dbReference type="Pfam" id="PF00296"/>
    </source>
</evidence>
<proteinExistence type="predicted"/>
<evidence type="ECO:0000313" key="5">
    <source>
        <dbReference type="Proteomes" id="UP000000422"/>
    </source>
</evidence>
<dbReference type="Pfam" id="PF00296">
    <property type="entry name" value="Bac_luciferase"/>
    <property type="match status" value="1"/>
</dbReference>
<dbReference type="GO" id="GO:0005829">
    <property type="term" value="C:cytosol"/>
    <property type="evidence" value="ECO:0007669"/>
    <property type="project" value="TreeGrafter"/>
</dbReference>
<dbReference type="GO" id="GO:0004497">
    <property type="term" value="F:monooxygenase activity"/>
    <property type="evidence" value="ECO:0007669"/>
    <property type="project" value="UniProtKB-KW"/>
</dbReference>
<organism evidence="5">
    <name type="scientific">Wolinella succinogenes (strain ATCC 29543 / DSM 1740 / CCUG 13145 / JCM 31913 / LMG 7466 / NCTC 11488 / FDC 602W)</name>
    <name type="common">Vibrio succinogenes</name>
    <dbReference type="NCBI Taxonomy" id="273121"/>
    <lineage>
        <taxon>Bacteria</taxon>
        <taxon>Pseudomonadati</taxon>
        <taxon>Campylobacterota</taxon>
        <taxon>Epsilonproteobacteria</taxon>
        <taxon>Campylobacterales</taxon>
        <taxon>Helicobacteraceae</taxon>
        <taxon>Wolinella</taxon>
    </lineage>
</organism>
<dbReference type="Proteomes" id="UP000000422">
    <property type="component" value="Chromosome"/>
</dbReference>
<dbReference type="InterPro" id="IPR011251">
    <property type="entry name" value="Luciferase-like_dom"/>
</dbReference>
<feature type="domain" description="Luciferase-like" evidence="3">
    <location>
        <begin position="1"/>
        <end position="300"/>
    </location>
</feature>
<keyword evidence="1" id="KW-0560">Oxidoreductase</keyword>
<dbReference type="SUPFAM" id="SSF51679">
    <property type="entry name" value="Bacterial luciferase-like"/>
    <property type="match status" value="1"/>
</dbReference>
<dbReference type="PANTHER" id="PTHR30137">
    <property type="entry name" value="LUCIFERASE-LIKE MONOOXYGENASE"/>
    <property type="match status" value="1"/>
</dbReference>
<dbReference type="EMBL" id="BX571659">
    <property type="protein sequence ID" value="CAE10144.1"/>
    <property type="molecule type" value="Genomic_DNA"/>
</dbReference>
<accession>Q7M9B5</accession>
<dbReference type="HOGENOM" id="CLU_027853_3_0_7"/>
<dbReference type="RefSeq" id="WP_011138937.1">
    <property type="nucleotide sequence ID" value="NC_005090.1"/>
</dbReference>
<dbReference type="GO" id="GO:0016705">
    <property type="term" value="F:oxidoreductase activity, acting on paired donors, with incorporation or reduction of molecular oxygen"/>
    <property type="evidence" value="ECO:0007669"/>
    <property type="project" value="InterPro"/>
</dbReference>
<dbReference type="eggNOG" id="COG2141">
    <property type="taxonomic scope" value="Bacteria"/>
</dbReference>